<evidence type="ECO:0000256" key="3">
    <source>
        <dbReference type="ARBA" id="ARBA00012454"/>
    </source>
</evidence>
<organism evidence="16 17">
    <name type="scientific">Agrilactobacillus yilanensis</name>
    <dbReference type="NCBI Taxonomy" id="2485997"/>
    <lineage>
        <taxon>Bacteria</taxon>
        <taxon>Bacillati</taxon>
        <taxon>Bacillota</taxon>
        <taxon>Bacilli</taxon>
        <taxon>Lactobacillales</taxon>
        <taxon>Lactobacillaceae</taxon>
        <taxon>Agrilactobacillus</taxon>
    </lineage>
</organism>
<keyword evidence="8 14" id="KW-0067">ATP-binding</keyword>
<comment type="pathway">
    <text evidence="1 14">Cofactor biosynthesis; adenosylcobalamin biosynthesis; adenosylcobalamin from cob(II)yrinate a,c-diamide: step 2/7.</text>
</comment>
<accession>A0ABW4JCA3</accession>
<protein>
    <recommendedName>
        <fullName evidence="4 14">Corrinoid adenosyltransferase</fullName>
        <ecNumber evidence="3 14">2.5.1.17</ecNumber>
    </recommendedName>
    <alternativeName>
        <fullName evidence="9 14">Cob(II)alamin adenosyltransferase</fullName>
    </alternativeName>
    <alternativeName>
        <fullName evidence="11 14">Cob(II)yrinic acid a,c-diamide adenosyltransferase</fullName>
    </alternativeName>
    <alternativeName>
        <fullName evidence="10 14">Cobinamide/cobalamin adenosyltransferase</fullName>
    </alternativeName>
</protein>
<dbReference type="EC" id="2.5.1.17" evidence="3 14"/>
<evidence type="ECO:0000256" key="7">
    <source>
        <dbReference type="ARBA" id="ARBA00022741"/>
    </source>
</evidence>
<evidence type="ECO:0000256" key="5">
    <source>
        <dbReference type="ARBA" id="ARBA00022573"/>
    </source>
</evidence>
<sequence length="190" mass="21307">MHANLNSRCLAIKIYTKVGDQGYTRQITGQMVPKFDLQIEALGALDELQSWLGVVLAQLSPKTQSLKSELITVQRQLYYLQADLNVAASNVINAEDVTNLEQRIDTIMAQVPAIKAFILPGGQITGANLQYARTLARRAERTMANLHLQQTKINPILLQYINRLSDYLFALARYANLLDDYTDIPSKTRA</sequence>
<dbReference type="SUPFAM" id="SSF89028">
    <property type="entry name" value="Cobalamin adenosyltransferase-like"/>
    <property type="match status" value="1"/>
</dbReference>
<keyword evidence="7 14" id="KW-0547">Nucleotide-binding</keyword>
<dbReference type="Pfam" id="PF01923">
    <property type="entry name" value="Cob_adeno_trans"/>
    <property type="match status" value="1"/>
</dbReference>
<evidence type="ECO:0000256" key="11">
    <source>
        <dbReference type="ARBA" id="ARBA00033354"/>
    </source>
</evidence>
<evidence type="ECO:0000256" key="2">
    <source>
        <dbReference type="ARBA" id="ARBA00007487"/>
    </source>
</evidence>
<gene>
    <name evidence="16" type="ORF">ACFQ5M_10810</name>
</gene>
<dbReference type="RefSeq" id="WP_125711862.1">
    <property type="nucleotide sequence ID" value="NZ_JBHTOP010000026.1"/>
</dbReference>
<dbReference type="PANTHER" id="PTHR12213">
    <property type="entry name" value="CORRINOID ADENOSYLTRANSFERASE"/>
    <property type="match status" value="1"/>
</dbReference>
<dbReference type="InterPro" id="IPR029499">
    <property type="entry name" value="PduO-typ"/>
</dbReference>
<keyword evidence="17" id="KW-1185">Reference proteome</keyword>
<dbReference type="Proteomes" id="UP001597267">
    <property type="component" value="Unassembled WGS sequence"/>
</dbReference>
<comment type="catalytic activity">
    <reaction evidence="13 14">
        <text>2 cob(II)alamin + reduced [electron-transfer flavoprotein] + 2 ATP = 2 adenosylcob(III)alamin + 2 triphosphate + oxidized [electron-transfer flavoprotein] + 3 H(+)</text>
        <dbReference type="Rhea" id="RHEA:28671"/>
        <dbReference type="Rhea" id="RHEA-COMP:10685"/>
        <dbReference type="Rhea" id="RHEA-COMP:10686"/>
        <dbReference type="ChEBI" id="CHEBI:15378"/>
        <dbReference type="ChEBI" id="CHEBI:16304"/>
        <dbReference type="ChEBI" id="CHEBI:18036"/>
        <dbReference type="ChEBI" id="CHEBI:18408"/>
        <dbReference type="ChEBI" id="CHEBI:30616"/>
        <dbReference type="ChEBI" id="CHEBI:57692"/>
        <dbReference type="ChEBI" id="CHEBI:58307"/>
        <dbReference type="EC" id="2.5.1.17"/>
    </reaction>
</comment>
<evidence type="ECO:0000256" key="8">
    <source>
        <dbReference type="ARBA" id="ARBA00022840"/>
    </source>
</evidence>
<dbReference type="GO" id="GO:0008817">
    <property type="term" value="F:corrinoid adenosyltransferase activity"/>
    <property type="evidence" value="ECO:0007669"/>
    <property type="project" value="UniProtKB-EC"/>
</dbReference>
<evidence type="ECO:0000313" key="17">
    <source>
        <dbReference type="Proteomes" id="UP001597267"/>
    </source>
</evidence>
<dbReference type="Gene3D" id="1.20.1200.10">
    <property type="entry name" value="Cobalamin adenosyltransferase-like"/>
    <property type="match status" value="1"/>
</dbReference>
<dbReference type="EMBL" id="JBHTOP010000026">
    <property type="protein sequence ID" value="MFD1672592.1"/>
    <property type="molecule type" value="Genomic_DNA"/>
</dbReference>
<evidence type="ECO:0000256" key="12">
    <source>
        <dbReference type="ARBA" id="ARBA00048555"/>
    </source>
</evidence>
<evidence type="ECO:0000256" key="13">
    <source>
        <dbReference type="ARBA" id="ARBA00048692"/>
    </source>
</evidence>
<evidence type="ECO:0000313" key="16">
    <source>
        <dbReference type="EMBL" id="MFD1672592.1"/>
    </source>
</evidence>
<feature type="domain" description="Cobalamin adenosyltransferase-like" evidence="15">
    <location>
        <begin position="14"/>
        <end position="175"/>
    </location>
</feature>
<dbReference type="InterPro" id="IPR036451">
    <property type="entry name" value="CblAdoTrfase-like_sf"/>
</dbReference>
<dbReference type="InterPro" id="IPR016030">
    <property type="entry name" value="CblAdoTrfase-like"/>
</dbReference>
<comment type="caution">
    <text evidence="16">The sequence shown here is derived from an EMBL/GenBank/DDBJ whole genome shotgun (WGS) entry which is preliminary data.</text>
</comment>
<comment type="similarity">
    <text evidence="2 14">Belongs to the Cob(I)alamin adenosyltransferase family.</text>
</comment>
<evidence type="ECO:0000256" key="9">
    <source>
        <dbReference type="ARBA" id="ARBA00031529"/>
    </source>
</evidence>
<keyword evidence="5 14" id="KW-0169">Cobalamin biosynthesis</keyword>
<keyword evidence="6 14" id="KW-0808">Transferase</keyword>
<evidence type="ECO:0000259" key="15">
    <source>
        <dbReference type="Pfam" id="PF01923"/>
    </source>
</evidence>
<name>A0ABW4JCA3_9LACO</name>
<evidence type="ECO:0000256" key="4">
    <source>
        <dbReference type="ARBA" id="ARBA00020963"/>
    </source>
</evidence>
<dbReference type="NCBIfam" id="TIGR00636">
    <property type="entry name" value="PduO_Nterm"/>
    <property type="match status" value="1"/>
</dbReference>
<reference evidence="17" key="1">
    <citation type="journal article" date="2019" name="Int. J. Syst. Evol. Microbiol.">
        <title>The Global Catalogue of Microorganisms (GCM) 10K type strain sequencing project: providing services to taxonomists for standard genome sequencing and annotation.</title>
        <authorList>
            <consortium name="The Broad Institute Genomics Platform"/>
            <consortium name="The Broad Institute Genome Sequencing Center for Infectious Disease"/>
            <person name="Wu L."/>
            <person name="Ma J."/>
        </authorList>
    </citation>
    <scope>NUCLEOTIDE SEQUENCE [LARGE SCALE GENOMIC DNA]</scope>
    <source>
        <strain evidence="17">CCM 8896</strain>
    </source>
</reference>
<proteinExistence type="inferred from homology"/>
<comment type="catalytic activity">
    <reaction evidence="12 14">
        <text>2 cob(II)yrinate a,c diamide + reduced [electron-transfer flavoprotein] + 2 ATP = 2 adenosylcob(III)yrinate a,c-diamide + 2 triphosphate + oxidized [electron-transfer flavoprotein] + 3 H(+)</text>
        <dbReference type="Rhea" id="RHEA:11528"/>
        <dbReference type="Rhea" id="RHEA-COMP:10685"/>
        <dbReference type="Rhea" id="RHEA-COMP:10686"/>
        <dbReference type="ChEBI" id="CHEBI:15378"/>
        <dbReference type="ChEBI" id="CHEBI:18036"/>
        <dbReference type="ChEBI" id="CHEBI:30616"/>
        <dbReference type="ChEBI" id="CHEBI:57692"/>
        <dbReference type="ChEBI" id="CHEBI:58307"/>
        <dbReference type="ChEBI" id="CHEBI:58503"/>
        <dbReference type="ChEBI" id="CHEBI:58537"/>
        <dbReference type="EC" id="2.5.1.17"/>
    </reaction>
</comment>
<evidence type="ECO:0000256" key="1">
    <source>
        <dbReference type="ARBA" id="ARBA00005121"/>
    </source>
</evidence>
<evidence type="ECO:0000256" key="14">
    <source>
        <dbReference type="RuleBase" id="RU366026"/>
    </source>
</evidence>
<evidence type="ECO:0000256" key="10">
    <source>
        <dbReference type="ARBA" id="ARBA00033334"/>
    </source>
</evidence>
<dbReference type="PANTHER" id="PTHR12213:SF0">
    <property type="entry name" value="CORRINOID ADENOSYLTRANSFERASE MMAB"/>
    <property type="match status" value="1"/>
</dbReference>
<evidence type="ECO:0000256" key="6">
    <source>
        <dbReference type="ARBA" id="ARBA00022679"/>
    </source>
</evidence>